<evidence type="ECO:0000313" key="2">
    <source>
        <dbReference type="EMBL" id="PDP44194.1"/>
    </source>
</evidence>
<gene>
    <name evidence="2" type="ORF">CLI86_04910</name>
</gene>
<dbReference type="PANTHER" id="PTHR43415">
    <property type="entry name" value="SPERMIDINE N(1)-ACETYLTRANSFERASE"/>
    <property type="match status" value="1"/>
</dbReference>
<proteinExistence type="predicted"/>
<evidence type="ECO:0000259" key="1">
    <source>
        <dbReference type="PROSITE" id="PS51186"/>
    </source>
</evidence>
<dbReference type="RefSeq" id="WP_097531066.1">
    <property type="nucleotide sequence ID" value="NZ_CAJPTF010000004.1"/>
</dbReference>
<protein>
    <recommendedName>
        <fullName evidence="1">N-acetyltransferase domain-containing protein</fullName>
    </recommendedName>
</protein>
<dbReference type="InterPro" id="IPR000182">
    <property type="entry name" value="GNAT_dom"/>
</dbReference>
<dbReference type="PANTHER" id="PTHR43415:SF3">
    <property type="entry name" value="GNAT-FAMILY ACETYLTRANSFERASE"/>
    <property type="match status" value="1"/>
</dbReference>
<evidence type="ECO:0000313" key="3">
    <source>
        <dbReference type="Proteomes" id="UP000219259"/>
    </source>
</evidence>
<name>A0A2A6E985_TANFO</name>
<feature type="domain" description="N-acetyltransferase" evidence="1">
    <location>
        <begin position="19"/>
        <end position="181"/>
    </location>
</feature>
<dbReference type="InterPro" id="IPR016181">
    <property type="entry name" value="Acyl_CoA_acyltransferase"/>
</dbReference>
<organism evidence="2 3">
    <name type="scientific">Tannerella forsythia</name>
    <name type="common">Bacteroides forsythus</name>
    <dbReference type="NCBI Taxonomy" id="28112"/>
    <lineage>
        <taxon>Bacteria</taxon>
        <taxon>Pseudomonadati</taxon>
        <taxon>Bacteroidota</taxon>
        <taxon>Bacteroidia</taxon>
        <taxon>Bacteroidales</taxon>
        <taxon>Tannerellaceae</taxon>
        <taxon>Tannerella</taxon>
    </lineage>
</organism>
<sequence>MVLSENNIELIPFKDIDPNAIRNLYLKWVNDIEVIKTIASPELYLPKDNHFIERSFERFTSPHAVGFFIRYKDSFIGTSKIDKIDNHHSSAEIGIMIGEQEYWGKGIATMVFRLLTNYCFEVLELHRVWGGCISINPGMKSVFLKLGFTQEACLKEAININPPNDQTKKFADSLLFSKLKK</sequence>
<dbReference type="PROSITE" id="PS51186">
    <property type="entry name" value="GNAT"/>
    <property type="match status" value="1"/>
</dbReference>
<dbReference type="Proteomes" id="UP000219259">
    <property type="component" value="Unassembled WGS sequence"/>
</dbReference>
<dbReference type="Gene3D" id="3.40.630.30">
    <property type="match status" value="1"/>
</dbReference>
<dbReference type="GO" id="GO:0016747">
    <property type="term" value="F:acyltransferase activity, transferring groups other than amino-acyl groups"/>
    <property type="evidence" value="ECO:0007669"/>
    <property type="project" value="InterPro"/>
</dbReference>
<dbReference type="AlphaFoldDB" id="A0A2A6E985"/>
<dbReference type="SUPFAM" id="SSF55729">
    <property type="entry name" value="Acyl-CoA N-acyltransferases (Nat)"/>
    <property type="match status" value="1"/>
</dbReference>
<dbReference type="EMBL" id="NSLJ01000009">
    <property type="protein sequence ID" value="PDP44194.1"/>
    <property type="molecule type" value="Genomic_DNA"/>
</dbReference>
<comment type="caution">
    <text evidence="2">The sequence shown here is derived from an EMBL/GenBank/DDBJ whole genome shotgun (WGS) entry which is preliminary data.</text>
</comment>
<accession>A0A2A6E985</accession>
<reference evidence="2 3" key="1">
    <citation type="submission" date="2017-09" db="EMBL/GenBank/DDBJ databases">
        <title>Phase variable restriction modification systems are present in the genome sequences of periodontal pathogens Prevotella intermedia, Tannerella forsythia and Porphyromonas gingivalis.</title>
        <authorList>
            <person name="Haigh R.D."/>
            <person name="Crawford L."/>
            <person name="Ralph J."/>
            <person name="Wanford J."/>
            <person name="Vartoukian S.R."/>
            <person name="Hijazib K."/>
            <person name="Wade W."/>
            <person name="Oggioni M.R."/>
        </authorList>
    </citation>
    <scope>NUCLEOTIDE SEQUENCE [LARGE SCALE GENOMIC DNA]</scope>
    <source>
        <strain evidence="2 3">WW11663</strain>
    </source>
</reference>
<dbReference type="Pfam" id="PF13302">
    <property type="entry name" value="Acetyltransf_3"/>
    <property type="match status" value="1"/>
</dbReference>